<keyword evidence="1" id="KW-0597">Phosphoprotein</keyword>
<dbReference type="InterPro" id="IPR051813">
    <property type="entry name" value="HepT_RNase_toxin"/>
</dbReference>
<sequence>MIYKKNQIALEDILKFCSKIEIYLKDMSKVDFENNEMVVDAVLRNLELIGEASKRLSNEFINKYLNIPWKKIIGLRNIVIHEYSDVDLDIIWDIVTKNIPETKENIQEIYHEIRNEKK</sequence>
<evidence type="ECO:0000256" key="2">
    <source>
        <dbReference type="ARBA" id="ARBA00022649"/>
    </source>
</evidence>
<dbReference type="Pfam" id="PF01934">
    <property type="entry name" value="HepT-like"/>
    <property type="match status" value="1"/>
</dbReference>
<keyword evidence="4" id="KW-0547">Nucleotide-binding</keyword>
<evidence type="ECO:0000256" key="1">
    <source>
        <dbReference type="ARBA" id="ARBA00022553"/>
    </source>
</evidence>
<evidence type="ECO:0000313" key="7">
    <source>
        <dbReference type="EMBL" id="KKN41934.1"/>
    </source>
</evidence>
<dbReference type="Gene3D" id="1.20.120.580">
    <property type="entry name" value="bsu32300-like"/>
    <property type="match status" value="1"/>
</dbReference>
<comment type="similarity">
    <text evidence="6">Belongs to the HepT RNase toxin family.</text>
</comment>
<dbReference type="GO" id="GO:0000166">
    <property type="term" value="F:nucleotide binding"/>
    <property type="evidence" value="ECO:0007669"/>
    <property type="project" value="UniProtKB-KW"/>
</dbReference>
<dbReference type="GO" id="GO:0016787">
    <property type="term" value="F:hydrolase activity"/>
    <property type="evidence" value="ECO:0007669"/>
    <property type="project" value="UniProtKB-KW"/>
</dbReference>
<accession>A0A0F9QHF5</accession>
<organism evidence="7">
    <name type="scientific">marine sediment metagenome</name>
    <dbReference type="NCBI Taxonomy" id="412755"/>
    <lineage>
        <taxon>unclassified sequences</taxon>
        <taxon>metagenomes</taxon>
        <taxon>ecological metagenomes</taxon>
    </lineage>
</organism>
<dbReference type="PANTHER" id="PTHR34139">
    <property type="entry name" value="UPF0331 PROTEIN MJ0127"/>
    <property type="match status" value="1"/>
</dbReference>
<evidence type="ECO:0000256" key="3">
    <source>
        <dbReference type="ARBA" id="ARBA00022722"/>
    </source>
</evidence>
<dbReference type="PANTHER" id="PTHR34139:SF1">
    <property type="entry name" value="RNASE MJ1380-RELATED"/>
    <property type="match status" value="1"/>
</dbReference>
<protein>
    <recommendedName>
        <fullName evidence="8">DUF86 domain-containing protein</fullName>
    </recommendedName>
</protein>
<evidence type="ECO:0000256" key="4">
    <source>
        <dbReference type="ARBA" id="ARBA00022741"/>
    </source>
</evidence>
<keyword evidence="5" id="KW-0378">Hydrolase</keyword>
<dbReference type="AlphaFoldDB" id="A0A0F9QHF5"/>
<dbReference type="InterPro" id="IPR037038">
    <property type="entry name" value="HepT-like_sf"/>
</dbReference>
<keyword evidence="3" id="KW-0540">Nuclease</keyword>
<dbReference type="EMBL" id="LAZR01001615">
    <property type="protein sequence ID" value="KKN41934.1"/>
    <property type="molecule type" value="Genomic_DNA"/>
</dbReference>
<evidence type="ECO:0000256" key="6">
    <source>
        <dbReference type="ARBA" id="ARBA00024207"/>
    </source>
</evidence>
<dbReference type="InterPro" id="IPR008201">
    <property type="entry name" value="HepT-like"/>
</dbReference>
<comment type="caution">
    <text evidence="7">The sequence shown here is derived from an EMBL/GenBank/DDBJ whole genome shotgun (WGS) entry which is preliminary data.</text>
</comment>
<dbReference type="GO" id="GO:0004540">
    <property type="term" value="F:RNA nuclease activity"/>
    <property type="evidence" value="ECO:0007669"/>
    <property type="project" value="InterPro"/>
</dbReference>
<name>A0A0F9QHF5_9ZZZZ</name>
<evidence type="ECO:0008006" key="8">
    <source>
        <dbReference type="Google" id="ProtNLM"/>
    </source>
</evidence>
<dbReference type="GO" id="GO:0110001">
    <property type="term" value="C:toxin-antitoxin complex"/>
    <property type="evidence" value="ECO:0007669"/>
    <property type="project" value="InterPro"/>
</dbReference>
<gene>
    <name evidence="7" type="ORF">LCGC14_0718300</name>
</gene>
<proteinExistence type="inferred from homology"/>
<keyword evidence="2" id="KW-1277">Toxin-antitoxin system</keyword>
<reference evidence="7" key="1">
    <citation type="journal article" date="2015" name="Nature">
        <title>Complex archaea that bridge the gap between prokaryotes and eukaryotes.</title>
        <authorList>
            <person name="Spang A."/>
            <person name="Saw J.H."/>
            <person name="Jorgensen S.L."/>
            <person name="Zaremba-Niedzwiedzka K."/>
            <person name="Martijn J."/>
            <person name="Lind A.E."/>
            <person name="van Eijk R."/>
            <person name="Schleper C."/>
            <person name="Guy L."/>
            <person name="Ettema T.J."/>
        </authorList>
    </citation>
    <scope>NUCLEOTIDE SEQUENCE</scope>
</reference>
<evidence type="ECO:0000256" key="5">
    <source>
        <dbReference type="ARBA" id="ARBA00022801"/>
    </source>
</evidence>